<evidence type="ECO:0000313" key="5">
    <source>
        <dbReference type="EMBL" id="MFC6333508.1"/>
    </source>
</evidence>
<dbReference type="Gene3D" id="3.20.20.80">
    <property type="entry name" value="Glycosidases"/>
    <property type="match status" value="1"/>
</dbReference>
<keyword evidence="3" id="KW-0732">Signal</keyword>
<evidence type="ECO:0000259" key="4">
    <source>
        <dbReference type="PROSITE" id="PS51272"/>
    </source>
</evidence>
<dbReference type="Pfam" id="PF00128">
    <property type="entry name" value="Alpha-amylase"/>
    <property type="match status" value="1"/>
</dbReference>
<dbReference type="PROSITE" id="PS51272">
    <property type="entry name" value="SLH"/>
    <property type="match status" value="3"/>
</dbReference>
<dbReference type="InterPro" id="IPR006311">
    <property type="entry name" value="TAT_signal"/>
</dbReference>
<dbReference type="InterPro" id="IPR001119">
    <property type="entry name" value="SLH_dom"/>
</dbReference>
<feature type="signal peptide" evidence="3">
    <location>
        <begin position="1"/>
        <end position="33"/>
    </location>
</feature>
<feature type="domain" description="SLH" evidence="4">
    <location>
        <begin position="1156"/>
        <end position="1212"/>
    </location>
</feature>
<dbReference type="EMBL" id="JBHSTE010000004">
    <property type="protein sequence ID" value="MFC6333508.1"/>
    <property type="molecule type" value="Genomic_DNA"/>
</dbReference>
<dbReference type="Gene3D" id="2.60.40.10">
    <property type="entry name" value="Immunoglobulins"/>
    <property type="match status" value="1"/>
</dbReference>
<sequence length="1212" mass="131012">MKSTKQLNRKRFLSMLLTLVLMASVFTVPMAQAESLTDVSVKAESNEIPERIRDGVILHAFDWNLEVIEANLQAIADAGYTAIQTSPIMGVAPGEAWFMAYQPRNMEAGGNGNRYGDRDAFVSLTTAAEALGIKIIVDVVPNHIGNPNNSDEPWIDNTHFHNVSSGVGYNDRFLLTQPEMISGLRDLDTHSTFVQQSFIAYLQDMIDAGASGFRYDAIKHIELDDDEPTPASIAAGATNERYADGEFRSDYVKNVTDAVKAYFEASGKENFQYGEVLQGGDPNNDRMAGYAKYIDLTASMYGHHVRSVIEVGDIGRLNKWEDYAAEGLTGERLVPWVESHDTYNNEGESLGFSPKQIRQGWAMIAARKDASPLFFARNINANGNRTASVRTADNVENSKPQWSHPEVVAINKFHNAMAGRDENLVSLGINAVMIERGTIADGGGAVLINTSTTDRVLGSVPVEFLKDGIYVNALDETNVFTVSNGRISGTIPGNSENTNSTDMNANEGLVVLMDREDANPIILAAFPNNDDVRAGNSFSGDELELRMSAINVSNATYSINNGDAVNFEHDEIITVPVTNYDEPIIVTLAGQVNGESITKQFTYTWAEFDDAPPVEESTHVNVYLSINRNEDFQALAGSNIYTYTFNPELFGGWPGNTPMTRMKYNGNDTHWYKIVMPRAAVGGIIFNNNAGSQTGQPPITATMLNNEQLYFYGTGNSGFAINNGANWDTAFAAGDNIGFADSNVFPPGRNGVIFNTSGGSPIDTQYVREGGKATRPTTDPTRDGYIFDGKWYTDADFQNEYDFSTPVVNTLGDDHIYALTLYAGWTQETSNPGPTNPPVNPGPISPPSSNPEPSAPAQPDVVKDGDKAIVELGSSITSISIPVQDIGGLALQVKAANAVVTLQADALKQWLTATGNPSEASVEVTIAPVTSSELANASAKGGHARVEVAGAIYDITLKLKYNDQVINISNVDGGVEITLPYNQAADKDLLGVYYYNEASKEWEYVGGNVDAASHTVTVALEHLSTYAVLAYTKAFTDVPSTHWAARTLEVLAAKHIINGTSDTRFSPDGPTTRAEFTSLLVRALGLTNAASVVPFEDVQAGQWFAEEVAIAYEAGLITGVSETKFDPNAKITREEMAALLVRAYEYQNSVITATGSADFMDSSSISSWAVEEVNKAVSAGLLQGKGNGIFDPASDANRAETAQAILNLINKR</sequence>
<dbReference type="InterPro" id="IPR013378">
    <property type="entry name" value="InlB-like_B-rpt"/>
</dbReference>
<dbReference type="InterPro" id="IPR006047">
    <property type="entry name" value="GH13_cat_dom"/>
</dbReference>
<protein>
    <submittedName>
        <fullName evidence="5">S-layer homology domain-containing protein</fullName>
    </submittedName>
</protein>
<name>A0ABW1V4V6_9BACL</name>
<dbReference type="PANTHER" id="PTHR43447">
    <property type="entry name" value="ALPHA-AMYLASE"/>
    <property type="match status" value="1"/>
</dbReference>
<feature type="domain" description="SLH" evidence="4">
    <location>
        <begin position="1095"/>
        <end position="1154"/>
    </location>
</feature>
<reference evidence="6" key="1">
    <citation type="journal article" date="2019" name="Int. J. Syst. Evol. Microbiol.">
        <title>The Global Catalogue of Microorganisms (GCM) 10K type strain sequencing project: providing services to taxonomists for standard genome sequencing and annotation.</title>
        <authorList>
            <consortium name="The Broad Institute Genomics Platform"/>
            <consortium name="The Broad Institute Genome Sequencing Center for Infectious Disease"/>
            <person name="Wu L."/>
            <person name="Ma J."/>
        </authorList>
    </citation>
    <scope>NUCLEOTIDE SEQUENCE [LARGE SCALE GENOMIC DNA]</scope>
    <source>
        <strain evidence="6">PCU 280</strain>
    </source>
</reference>
<evidence type="ECO:0000256" key="2">
    <source>
        <dbReference type="SAM" id="MobiDB-lite"/>
    </source>
</evidence>
<dbReference type="Gene3D" id="2.60.40.1180">
    <property type="entry name" value="Golgi alpha-mannosidase II"/>
    <property type="match status" value="1"/>
</dbReference>
<feature type="compositionally biased region" description="Pro residues" evidence="2">
    <location>
        <begin position="834"/>
        <end position="856"/>
    </location>
</feature>
<gene>
    <name evidence="5" type="ORF">ACFP56_12835</name>
</gene>
<evidence type="ECO:0000313" key="6">
    <source>
        <dbReference type="Proteomes" id="UP001596233"/>
    </source>
</evidence>
<comment type="subcellular location">
    <subcellularLocation>
        <location evidence="1">Cell envelope</location>
    </subcellularLocation>
</comment>
<evidence type="ECO:0000256" key="1">
    <source>
        <dbReference type="ARBA" id="ARBA00004196"/>
    </source>
</evidence>
<dbReference type="InterPro" id="IPR013783">
    <property type="entry name" value="Ig-like_fold"/>
</dbReference>
<comment type="caution">
    <text evidence="5">The sequence shown here is derived from an EMBL/GenBank/DDBJ whole genome shotgun (WGS) entry which is preliminary data.</text>
</comment>
<dbReference type="Gene3D" id="2.60.40.4270">
    <property type="entry name" value="Listeria-Bacteroides repeat domain"/>
    <property type="match status" value="1"/>
</dbReference>
<dbReference type="Pfam" id="PF00395">
    <property type="entry name" value="SLH"/>
    <property type="match status" value="3"/>
</dbReference>
<proteinExistence type="predicted"/>
<dbReference type="NCBIfam" id="TIGR02543">
    <property type="entry name" value="List_Bact_rpt"/>
    <property type="match status" value="1"/>
</dbReference>
<dbReference type="InterPro" id="IPR013780">
    <property type="entry name" value="Glyco_hydro_b"/>
</dbReference>
<dbReference type="RefSeq" id="WP_379235053.1">
    <property type="nucleotide sequence ID" value="NZ_JBHSTE010000004.1"/>
</dbReference>
<dbReference type="InterPro" id="IPR017853">
    <property type="entry name" value="GH"/>
</dbReference>
<organism evidence="5 6">
    <name type="scientific">Paenibacillus septentrionalis</name>
    <dbReference type="NCBI Taxonomy" id="429342"/>
    <lineage>
        <taxon>Bacteria</taxon>
        <taxon>Bacillati</taxon>
        <taxon>Bacillota</taxon>
        <taxon>Bacilli</taxon>
        <taxon>Bacillales</taxon>
        <taxon>Paenibacillaceae</taxon>
        <taxon>Paenibacillus</taxon>
    </lineage>
</organism>
<feature type="region of interest" description="Disordered" evidence="2">
    <location>
        <begin position="828"/>
        <end position="861"/>
    </location>
</feature>
<dbReference type="Pfam" id="PF09479">
    <property type="entry name" value="Flg_new"/>
    <property type="match status" value="1"/>
</dbReference>
<dbReference type="SUPFAM" id="SSF51445">
    <property type="entry name" value="(Trans)glycosidases"/>
    <property type="match status" value="1"/>
</dbReference>
<dbReference type="InterPro" id="IPR042229">
    <property type="entry name" value="Listeria/Bacterioides_rpt_sf"/>
</dbReference>
<feature type="chain" id="PRO_5046872135" evidence="3">
    <location>
        <begin position="34"/>
        <end position="1212"/>
    </location>
</feature>
<keyword evidence="6" id="KW-1185">Reference proteome</keyword>
<dbReference type="PROSITE" id="PS51318">
    <property type="entry name" value="TAT"/>
    <property type="match status" value="1"/>
</dbReference>
<dbReference type="Proteomes" id="UP001596233">
    <property type="component" value="Unassembled WGS sequence"/>
</dbReference>
<dbReference type="SMART" id="SM00642">
    <property type="entry name" value="Aamy"/>
    <property type="match status" value="1"/>
</dbReference>
<feature type="domain" description="SLH" evidence="4">
    <location>
        <begin position="1031"/>
        <end position="1094"/>
    </location>
</feature>
<evidence type="ECO:0000256" key="3">
    <source>
        <dbReference type="SAM" id="SignalP"/>
    </source>
</evidence>
<accession>A0ABW1V4V6</accession>